<dbReference type="GO" id="GO:0005737">
    <property type="term" value="C:cytoplasm"/>
    <property type="evidence" value="ECO:0007669"/>
    <property type="project" value="TreeGrafter"/>
</dbReference>
<dbReference type="EMBL" id="GGLE01006542">
    <property type="protein sequence ID" value="MBY10668.1"/>
    <property type="molecule type" value="Transcribed_RNA"/>
</dbReference>
<evidence type="ECO:0000256" key="2">
    <source>
        <dbReference type="ARBA" id="ARBA00022737"/>
    </source>
</evidence>
<sequence length="467" mass="48807">MTTFTPEEIEQIKSKGNEYCKYVWLGLYDSRCPMEPDSRDEQRTRDLMIQKYERKRWYVDPEVALHKMQQEQSTAQTPIQPGTPTGVPADTKPLTSLLGKNSLPLVVHRSQPSTPSSATWPTPISSAATMPTNQTTFKSNVDIFSAFGNDPFSSNSVGSTPTVPAKVAPFSANGNFANFESAFNRTATSEQSVAPSNNNVCNGCNNTAGDSGFVASFPPLTRPPGPVSAPVATTTPAAGEPTSGATQIKVPPADRYAALADLDNLFHQEAAMTSPQTPPQPPPVSYGPAVPTVGPVFGGVPPSNPFASATTTMPWGMSGVPSQPAAAPAVFSNPFEAMGAPPPPSAVPSNMGGPFGGGMDGATPPPPQGGVFGAAPNLHVQQQAFVTPQMNNVTSPPNGVVPSVMPKDGYGGWGNQGSPWGASQTLPPPGKAAQQFGGWHLQQAVTSPANPFLNAQMPRTNSSNPFL</sequence>
<organism evidence="6">
    <name type="scientific">Ornithodoros turicata</name>
    <dbReference type="NCBI Taxonomy" id="34597"/>
    <lineage>
        <taxon>Eukaryota</taxon>
        <taxon>Metazoa</taxon>
        <taxon>Ecdysozoa</taxon>
        <taxon>Arthropoda</taxon>
        <taxon>Chelicerata</taxon>
        <taxon>Arachnida</taxon>
        <taxon>Acari</taxon>
        <taxon>Parasitiformes</taxon>
        <taxon>Ixodida</taxon>
        <taxon>Ixodoidea</taxon>
        <taxon>Argasidae</taxon>
        <taxon>Ornithodorinae</taxon>
        <taxon>Ornithodoros</taxon>
    </lineage>
</organism>
<keyword evidence="1" id="KW-0479">Metal-binding</keyword>
<protein>
    <submittedName>
        <fullName evidence="6">Putative autotransporter</fullName>
    </submittedName>
</protein>
<dbReference type="PANTHER" id="PTHR46134:SF3">
    <property type="entry name" value="ARFGAP WITH FG REPEATS 1"/>
    <property type="match status" value="1"/>
</dbReference>
<evidence type="ECO:0000256" key="4">
    <source>
        <dbReference type="ARBA" id="ARBA00022833"/>
    </source>
</evidence>
<evidence type="ECO:0000313" key="6">
    <source>
        <dbReference type="EMBL" id="MBY10668.1"/>
    </source>
</evidence>
<evidence type="ECO:0000256" key="1">
    <source>
        <dbReference type="ARBA" id="ARBA00022723"/>
    </source>
</evidence>
<dbReference type="GO" id="GO:0016020">
    <property type="term" value="C:membrane"/>
    <property type="evidence" value="ECO:0007669"/>
    <property type="project" value="TreeGrafter"/>
</dbReference>
<keyword evidence="3" id="KW-0863">Zinc-finger</keyword>
<accession>A0A2R5LML2</accession>
<evidence type="ECO:0000256" key="3">
    <source>
        <dbReference type="ARBA" id="ARBA00022771"/>
    </source>
</evidence>
<feature type="region of interest" description="Disordered" evidence="5">
    <location>
        <begin position="69"/>
        <end position="93"/>
    </location>
</feature>
<reference evidence="6" key="1">
    <citation type="submission" date="2018-03" db="EMBL/GenBank/DDBJ databases">
        <title>The relapsing fever spirochete Borrelia turicatae persists in the highly oxidative environment of its soft-bodied tick vector.</title>
        <authorList>
            <person name="Bourret T.J."/>
            <person name="Boyle W.K."/>
            <person name="Valenzuela J.G."/>
            <person name="Oliveira F."/>
            <person name="Lopez J.E."/>
        </authorList>
    </citation>
    <scope>NUCLEOTIDE SEQUENCE</scope>
    <source>
        <strain evidence="6">Kansas strain/isolate</strain>
        <tissue evidence="6">Salivary glands</tissue>
    </source>
</reference>
<feature type="compositionally biased region" description="Polar residues" evidence="5">
    <location>
        <begin position="416"/>
        <end position="425"/>
    </location>
</feature>
<dbReference type="InterPro" id="IPR037278">
    <property type="entry name" value="ARFGAP/RecO"/>
</dbReference>
<dbReference type="PANTHER" id="PTHR46134">
    <property type="entry name" value="DRONGO, ISOFORM F"/>
    <property type="match status" value="1"/>
</dbReference>
<keyword evidence="2" id="KW-0677">Repeat</keyword>
<dbReference type="AlphaFoldDB" id="A0A2R5LML2"/>
<dbReference type="SUPFAM" id="SSF57863">
    <property type="entry name" value="ArfGap/RecO-like zinc finger"/>
    <property type="match status" value="1"/>
</dbReference>
<keyword evidence="4" id="KW-0862">Zinc</keyword>
<dbReference type="InterPro" id="IPR052248">
    <property type="entry name" value="Arf-GAP_FG-repeat_protein"/>
</dbReference>
<proteinExistence type="predicted"/>
<name>A0A2R5LML2_9ACAR</name>
<feature type="region of interest" description="Disordered" evidence="5">
    <location>
        <begin position="414"/>
        <end position="434"/>
    </location>
</feature>
<dbReference type="InterPro" id="IPR038508">
    <property type="entry name" value="ArfGAP_dom_sf"/>
</dbReference>
<evidence type="ECO:0000256" key="5">
    <source>
        <dbReference type="SAM" id="MobiDB-lite"/>
    </source>
</evidence>
<dbReference type="Gene3D" id="1.10.220.150">
    <property type="entry name" value="Arf GTPase activating protein"/>
    <property type="match status" value="1"/>
</dbReference>
<feature type="compositionally biased region" description="Polar residues" evidence="5">
    <location>
        <begin position="70"/>
        <end position="83"/>
    </location>
</feature>
<dbReference type="GO" id="GO:0008270">
    <property type="term" value="F:zinc ion binding"/>
    <property type="evidence" value="ECO:0007669"/>
    <property type="project" value="UniProtKB-KW"/>
</dbReference>